<dbReference type="EMBL" id="JACGDE010000003">
    <property type="protein sequence ID" value="MBA6064587.1"/>
    <property type="molecule type" value="Genomic_DNA"/>
</dbReference>
<reference evidence="4 5" key="1">
    <citation type="submission" date="2020-07" db="EMBL/GenBank/DDBJ databases">
        <title>Diversity of carbapenemase encoding genes among Pseudomonas putida group clinical isolates in a tertiary Brazilian hospital.</title>
        <authorList>
            <person name="Alberto-Lei F."/>
            <person name="Nodari C.S."/>
            <person name="Streling A.P."/>
            <person name="Paulino J.T."/>
            <person name="Bessa-Neto F.O."/>
            <person name="Cayo R."/>
            <person name="Gales A.C."/>
        </authorList>
    </citation>
    <scope>NUCLEOTIDE SEQUENCE [LARGE SCALE GENOMIC DNA]</scope>
    <source>
        <strain evidence="4 5">14802</strain>
    </source>
</reference>
<feature type="region of interest" description="Disordered" evidence="2">
    <location>
        <begin position="1471"/>
        <end position="1501"/>
    </location>
</feature>
<feature type="region of interest" description="Disordered" evidence="2">
    <location>
        <begin position="1"/>
        <end position="20"/>
    </location>
</feature>
<sequence length="1708" mass="190489">MTQATAFLHTNPGEFAESVTPPSTWIAAGRGNALTESDQRRRQAAKVLQSLFEQAPSTGAQSLQQHWDSRMPGQSIARRAFAQRQLRVHFQSALELNHGLDRLQAKALEQCQLSDSTQYAQLHWQQPGPPIGACPGALLIRPTAPGNPWVLYRPDANNPIRAFQDEASLKQWAHEHRQRLWRNPPVALMDDSGSIEVIAGSADGFTDLLDSLLAVQAHPLEFKAELPVALSQDLTQRVSDDDALALEEVHFDVLDERLPFGWRKQRIDRQEQLLAFYLGGDTEPKSPRMATLRTHQAKLDELDNALQKLLAKLPETQTEQTWGEANRFEHLSQHFANLLLQEAEFQHTLGELGTPHLAWVHALLERPEPSLQRPIVPGALKLVVGDRTWHLTGYLTLRARAEDNASEPDTSVLLYKPGHEGGLMRFEDEAQLFRQLLNTAQGAWPETLLESAWPQDTNALVQRLDDPDLTPKLVNPPITNHAFDYLVQTHLVLLTQADTTTQLQLRWKLGASRNTARTQAFERLAERNRTAHLNARLQTLKHLDAPQRAALAAALDALRTAMRASSALLAKDLPERERFAHDRLYAHLRTTCALTIVPKITLNIADRTGIQRVPLPESGFSNAYKEVVTFSAERSDVALERFLLWALDEDLRLRLGNARIVFAPPALAPTLQALTHTDIADLVKTLDLAGAYEKQILRAFKGDQQQSDWEAQWRQETLRAPFEHQLQILALSQPAALDEEGADMFQRFCREQLDATVTKTVSHLGLDLRPGVAADGSARNVPLAGLFLLEAASGPVLLLMPDAPNGRVVSQHASREAACLALEELAIDDAMRNFLASRPLDGDSQTHLSYINQALLKSFSGFIAAGTVRSEPIAEVQASLLMGRLIMEHRASSRSQTDLFLENAAISHGRVYDYIKLALGFLPGVGALVALYDGWHAANASVEAFLRGDPGEGVEHLNSVFQSLIDAVFDLTPSVLASNPQVLARTRSRQQLAGLRATTVTRQGRPQPFQGYASEAPVGRWTTHPDAHGRGVYRHVESGYDYILHQGAHYPVEWDTTYLTWRLKGSASRTYKQPVRLDELGGWQPHGGLSGRLVDGGLAGGGAFLGRLYQQGWENLRGYLGRQPALRSPQQVALDIDQGRLTQQAKVTASLDKLKRAIADHTASSAAPITQSRAVLQAQHAYTEQLQTFVIFHEQSLARLRSSRALWGQMPRQFRDGLAFNLVHQHPSLIRQYQFQMQGHFDEVRRLQHALDSNPTDPLAQLKALRAEQGRMAHSLEKLETEFRRAATLRNTVQGPQLTTYQLELDKLGMPLDPNGYRVVRLSIQAANVIRLPATAGYDFLLALRQINRELTHLRNMLFSHQDMTSAGLSRAQEHRFLQQVKARYQRFDNQMTSWQDTFPDFVTAQSTQAMRAELTTLMAEVDAALSASAPVRTPARINRGASRPRLFETVDQQLLIGREVTIDGQPRMQIGNQLAPESQTTFSRTPENRWQSPRATPPVPTASLQSLMATARTRLGNVANQQAKLRRYKNLNMAPASLQDLADGYATTLKDLAQDILRKGGDTLSEAQRAVARNLEQAATGLQTLGKQLRIEQTKATPQPLAGHLEYLHAQEEVDIKWSRQLEPAKNKQGQAIEYLEEYRIDDARTGEPLWYAHFHFKKRPGNGFARLEAGHLKLASERNQRANAWRGPLNESQASALFGGLRPTEG</sequence>
<evidence type="ECO:0000313" key="5">
    <source>
        <dbReference type="Proteomes" id="UP000541770"/>
    </source>
</evidence>
<feature type="coiled-coil region" evidence="1">
    <location>
        <begin position="292"/>
        <end position="319"/>
    </location>
</feature>
<protein>
    <recommendedName>
        <fullName evidence="3">Dermonecrotic toxin N-terminal domain-containing protein</fullName>
    </recommendedName>
</protein>
<evidence type="ECO:0000313" key="4">
    <source>
        <dbReference type="EMBL" id="MBA6064587.1"/>
    </source>
</evidence>
<evidence type="ECO:0000256" key="1">
    <source>
        <dbReference type="SAM" id="Coils"/>
    </source>
</evidence>
<accession>A0A7W2JSY7</accession>
<feature type="domain" description="Dermonecrotic toxin N-terminal" evidence="3">
    <location>
        <begin position="571"/>
        <end position="838"/>
    </location>
</feature>
<comment type="caution">
    <text evidence="4">The sequence shown here is derived from an EMBL/GenBank/DDBJ whole genome shotgun (WGS) entry which is preliminary data.</text>
</comment>
<dbReference type="RefSeq" id="WP_182322363.1">
    <property type="nucleotide sequence ID" value="NZ_JACGDE010000003.1"/>
</dbReference>
<dbReference type="Pfam" id="PF20178">
    <property type="entry name" value="ToxA_N"/>
    <property type="match status" value="2"/>
</dbReference>
<organism evidence="4 5">
    <name type="scientific">Pseudomonas mosselii</name>
    <dbReference type="NCBI Taxonomy" id="78327"/>
    <lineage>
        <taxon>Bacteria</taxon>
        <taxon>Pseudomonadati</taxon>
        <taxon>Pseudomonadota</taxon>
        <taxon>Gammaproteobacteria</taxon>
        <taxon>Pseudomonadales</taxon>
        <taxon>Pseudomonadaceae</taxon>
        <taxon>Pseudomonas</taxon>
    </lineage>
</organism>
<feature type="domain" description="Dermonecrotic toxin N-terminal" evidence="3">
    <location>
        <begin position="288"/>
        <end position="440"/>
    </location>
</feature>
<evidence type="ECO:0000259" key="3">
    <source>
        <dbReference type="Pfam" id="PF20178"/>
    </source>
</evidence>
<name>A0A7W2JSY7_9PSED</name>
<proteinExistence type="predicted"/>
<gene>
    <name evidence="4" type="ORF">H4C75_07390</name>
</gene>
<keyword evidence="1" id="KW-0175">Coiled coil</keyword>
<dbReference type="InterPro" id="IPR046673">
    <property type="entry name" value="ToxA_N"/>
</dbReference>
<feature type="compositionally biased region" description="Polar residues" evidence="2">
    <location>
        <begin position="1471"/>
        <end position="1495"/>
    </location>
</feature>
<evidence type="ECO:0000256" key="2">
    <source>
        <dbReference type="SAM" id="MobiDB-lite"/>
    </source>
</evidence>
<dbReference type="Proteomes" id="UP000541770">
    <property type="component" value="Unassembled WGS sequence"/>
</dbReference>